<accession>A0A4Y8KYQ9</accession>
<dbReference type="InterPro" id="IPR027417">
    <property type="entry name" value="P-loop_NTPase"/>
</dbReference>
<feature type="domain" description="Helicase ATP-binding" evidence="1">
    <location>
        <begin position="18"/>
        <end position="171"/>
    </location>
</feature>
<protein>
    <recommendedName>
        <fullName evidence="5">DEAD/DEAH box helicase</fullName>
    </recommendedName>
</protein>
<proteinExistence type="predicted"/>
<dbReference type="EMBL" id="SOML01000007">
    <property type="protein sequence ID" value="TFD95599.1"/>
    <property type="molecule type" value="Genomic_DNA"/>
</dbReference>
<dbReference type="SUPFAM" id="SSF52540">
    <property type="entry name" value="P-loop containing nucleoside triphosphate hydrolases"/>
    <property type="match status" value="1"/>
</dbReference>
<dbReference type="Pfam" id="PF04851">
    <property type="entry name" value="ResIII"/>
    <property type="match status" value="1"/>
</dbReference>
<keyword evidence="4" id="KW-1185">Reference proteome</keyword>
<dbReference type="SMART" id="SM00487">
    <property type="entry name" value="DEXDc"/>
    <property type="match status" value="1"/>
</dbReference>
<reference evidence="3 4" key="1">
    <citation type="submission" date="2019-03" db="EMBL/GenBank/DDBJ databases">
        <title>San Antonio Military Medical Center submission to MRSN (WRAIR), pending publication.</title>
        <authorList>
            <person name="Blyth D.M."/>
            <person name="Mccarthy S.L."/>
            <person name="Schall S.E."/>
            <person name="Stam J.A."/>
            <person name="Ong A.C."/>
            <person name="Mcgann P.T."/>
        </authorList>
    </citation>
    <scope>NUCLEOTIDE SEQUENCE [LARGE SCALE GENOMIC DNA]</scope>
    <source>
        <strain evidence="3 4">MRSN571793</strain>
    </source>
</reference>
<dbReference type="GO" id="GO:0016787">
    <property type="term" value="F:hydrolase activity"/>
    <property type="evidence" value="ECO:0007669"/>
    <property type="project" value="InterPro"/>
</dbReference>
<dbReference type="InterPro" id="IPR014001">
    <property type="entry name" value="Helicase_ATP-bd"/>
</dbReference>
<dbReference type="Pfam" id="PF00271">
    <property type="entry name" value="Helicase_C"/>
    <property type="match status" value="1"/>
</dbReference>
<dbReference type="OrthoDB" id="9759819at2"/>
<dbReference type="Gene3D" id="3.40.50.300">
    <property type="entry name" value="P-loop containing nucleotide triphosphate hydrolases"/>
    <property type="match status" value="2"/>
</dbReference>
<comment type="caution">
    <text evidence="3">The sequence shown here is derived from an EMBL/GenBank/DDBJ whole genome shotgun (WGS) entry which is preliminary data.</text>
</comment>
<evidence type="ECO:0000259" key="1">
    <source>
        <dbReference type="PROSITE" id="PS51192"/>
    </source>
</evidence>
<dbReference type="Pfam" id="PF12843">
    <property type="entry name" value="QSregVF_b"/>
    <property type="match status" value="1"/>
</dbReference>
<evidence type="ECO:0000259" key="2">
    <source>
        <dbReference type="PROSITE" id="PS51194"/>
    </source>
</evidence>
<evidence type="ECO:0000313" key="4">
    <source>
        <dbReference type="Proteomes" id="UP000297861"/>
    </source>
</evidence>
<dbReference type="PANTHER" id="PTHR47396">
    <property type="entry name" value="TYPE I RESTRICTION ENZYME ECOKI R PROTEIN"/>
    <property type="match status" value="1"/>
</dbReference>
<dbReference type="GO" id="GO:0005524">
    <property type="term" value="F:ATP binding"/>
    <property type="evidence" value="ECO:0007669"/>
    <property type="project" value="InterPro"/>
</dbReference>
<feature type="domain" description="Helicase C-terminal" evidence="2">
    <location>
        <begin position="242"/>
        <end position="397"/>
    </location>
</feature>
<dbReference type="Proteomes" id="UP000297861">
    <property type="component" value="Unassembled WGS sequence"/>
</dbReference>
<dbReference type="InterPro" id="IPR024530">
    <property type="entry name" value="QSregVF_b"/>
</dbReference>
<name>A0A4Y8KYQ9_9BACT</name>
<dbReference type="AlphaFoldDB" id="A0A4Y8KYQ9"/>
<evidence type="ECO:0000313" key="3">
    <source>
        <dbReference type="EMBL" id="TFD95599.1"/>
    </source>
</evidence>
<dbReference type="PROSITE" id="PS51192">
    <property type="entry name" value="HELICASE_ATP_BIND_1"/>
    <property type="match status" value="1"/>
</dbReference>
<dbReference type="RefSeq" id="WP_134436630.1">
    <property type="nucleotide sequence ID" value="NZ_SOML01000007.1"/>
</dbReference>
<dbReference type="InterPro" id="IPR050742">
    <property type="entry name" value="Helicase_Restrict-Modif_Enz"/>
</dbReference>
<evidence type="ECO:0008006" key="5">
    <source>
        <dbReference type="Google" id="ProtNLM"/>
    </source>
</evidence>
<dbReference type="GO" id="GO:0005829">
    <property type="term" value="C:cytosol"/>
    <property type="evidence" value="ECO:0007669"/>
    <property type="project" value="TreeGrafter"/>
</dbReference>
<organism evidence="3 4">
    <name type="scientific">Dysgonomonas capnocytophagoides</name>
    <dbReference type="NCBI Taxonomy" id="45254"/>
    <lineage>
        <taxon>Bacteria</taxon>
        <taxon>Pseudomonadati</taxon>
        <taxon>Bacteroidota</taxon>
        <taxon>Bacteroidia</taxon>
        <taxon>Bacteroidales</taxon>
        <taxon>Dysgonomonadaceae</taxon>
        <taxon>Dysgonomonas</taxon>
    </lineage>
</organism>
<dbReference type="PANTHER" id="PTHR47396:SF1">
    <property type="entry name" value="ATP-DEPENDENT HELICASE IRC3-RELATED"/>
    <property type="match status" value="1"/>
</dbReference>
<dbReference type="GO" id="GO:0003677">
    <property type="term" value="F:DNA binding"/>
    <property type="evidence" value="ECO:0007669"/>
    <property type="project" value="InterPro"/>
</dbReference>
<dbReference type="InterPro" id="IPR006935">
    <property type="entry name" value="Helicase/UvrB_N"/>
</dbReference>
<gene>
    <name evidence="3" type="ORF">E2605_12210</name>
</gene>
<dbReference type="PROSITE" id="PS51194">
    <property type="entry name" value="HELICASE_CTER"/>
    <property type="match status" value="1"/>
</dbReference>
<dbReference type="InterPro" id="IPR001650">
    <property type="entry name" value="Helicase_C-like"/>
</dbReference>
<dbReference type="SMART" id="SM00490">
    <property type="entry name" value="HELICc"/>
    <property type="match status" value="1"/>
</dbReference>
<dbReference type="STRING" id="1121485.GCA_000426485_03297"/>
<sequence length="462" mass="52059">MITLRKNQVEPISKATAFFKEKRPAPSLIVLPTAWGKSILTAFVANEIEDKLLVIQPSKELLEQNYKKYVSLCGDFGAQAGVYSASFGRKDINKITYATIGSIKKIGKTFKQLGFKKMLIDEAHLYPREADSMLGTFLEDSEISHVLGITATPVKLQANTGLDGERFSKLVMLTSRSKKGNFFKDIVHVSQVQEMIELGFWSKLVYKTSGFDSSQLVYNSSKSEFTEDSMQRAFAANDIHNQIKQELDVNSDRKHILTFVPSIDEAIQFAQEYPNSAAIYSGMHDSERERVISEFRKGNIRVIFNVRVLSTGFDYTKIDCIILGISTASIALYYQILGRGTRIDEEKENCLISDLAGNVDRFGKVEDITFEKERIWKMYGTDGRLLSGIPIHEIGTVKKGDAEKEAQKSSSTIGKPLETMPFGKHKGESFKDIPKEYREWMLKSFDWHAANMNLKLAIEGSL</sequence>